<evidence type="ECO:0000313" key="2">
    <source>
        <dbReference type="Proteomes" id="UP000053989"/>
    </source>
</evidence>
<dbReference type="EMBL" id="KN822075">
    <property type="protein sequence ID" value="KIM59284.1"/>
    <property type="molecule type" value="Genomic_DNA"/>
</dbReference>
<reference evidence="1 2" key="1">
    <citation type="submission" date="2014-04" db="EMBL/GenBank/DDBJ databases">
        <authorList>
            <consortium name="DOE Joint Genome Institute"/>
            <person name="Kuo A."/>
            <person name="Kohler A."/>
            <person name="Nagy L.G."/>
            <person name="Floudas D."/>
            <person name="Copeland A."/>
            <person name="Barry K.W."/>
            <person name="Cichocki N."/>
            <person name="Veneault-Fourrey C."/>
            <person name="LaButti K."/>
            <person name="Lindquist E.A."/>
            <person name="Lipzen A."/>
            <person name="Lundell T."/>
            <person name="Morin E."/>
            <person name="Murat C."/>
            <person name="Sun H."/>
            <person name="Tunlid A."/>
            <person name="Henrissat B."/>
            <person name="Grigoriev I.V."/>
            <person name="Hibbett D.S."/>
            <person name="Martin F."/>
            <person name="Nordberg H.P."/>
            <person name="Cantor M.N."/>
            <person name="Hua S.X."/>
        </authorList>
    </citation>
    <scope>NUCLEOTIDE SEQUENCE [LARGE SCALE GENOMIC DNA]</scope>
    <source>
        <strain evidence="1 2">Foug A</strain>
    </source>
</reference>
<dbReference type="InParanoid" id="A0A0C3DSV2"/>
<dbReference type="Proteomes" id="UP000053989">
    <property type="component" value="Unassembled WGS sequence"/>
</dbReference>
<protein>
    <submittedName>
        <fullName evidence="1">Uncharacterized protein</fullName>
    </submittedName>
</protein>
<evidence type="ECO:0000313" key="1">
    <source>
        <dbReference type="EMBL" id="KIM59284.1"/>
    </source>
</evidence>
<reference evidence="2" key="2">
    <citation type="submission" date="2015-01" db="EMBL/GenBank/DDBJ databases">
        <title>Evolutionary Origins and Diversification of the Mycorrhizal Mutualists.</title>
        <authorList>
            <consortium name="DOE Joint Genome Institute"/>
            <consortium name="Mycorrhizal Genomics Consortium"/>
            <person name="Kohler A."/>
            <person name="Kuo A."/>
            <person name="Nagy L.G."/>
            <person name="Floudas D."/>
            <person name="Copeland A."/>
            <person name="Barry K.W."/>
            <person name="Cichocki N."/>
            <person name="Veneault-Fourrey C."/>
            <person name="LaButti K."/>
            <person name="Lindquist E.A."/>
            <person name="Lipzen A."/>
            <person name="Lundell T."/>
            <person name="Morin E."/>
            <person name="Murat C."/>
            <person name="Riley R."/>
            <person name="Ohm R."/>
            <person name="Sun H."/>
            <person name="Tunlid A."/>
            <person name="Henrissat B."/>
            <person name="Grigoriev I.V."/>
            <person name="Hibbett D.S."/>
            <person name="Martin F."/>
        </authorList>
    </citation>
    <scope>NUCLEOTIDE SEQUENCE [LARGE SCALE GENOMIC DNA]</scope>
    <source>
        <strain evidence="2">Foug A</strain>
    </source>
</reference>
<dbReference type="OrthoDB" id="3042411at2759"/>
<dbReference type="HOGENOM" id="CLU_1504315_0_0_1"/>
<name>A0A0C3DSV2_9AGAM</name>
<organism evidence="1 2">
    <name type="scientific">Scleroderma citrinum Foug A</name>
    <dbReference type="NCBI Taxonomy" id="1036808"/>
    <lineage>
        <taxon>Eukaryota</taxon>
        <taxon>Fungi</taxon>
        <taxon>Dikarya</taxon>
        <taxon>Basidiomycota</taxon>
        <taxon>Agaricomycotina</taxon>
        <taxon>Agaricomycetes</taxon>
        <taxon>Agaricomycetidae</taxon>
        <taxon>Boletales</taxon>
        <taxon>Sclerodermatineae</taxon>
        <taxon>Sclerodermataceae</taxon>
        <taxon>Scleroderma</taxon>
    </lineage>
</organism>
<keyword evidence="2" id="KW-1185">Reference proteome</keyword>
<dbReference type="AlphaFoldDB" id="A0A0C3DSV2"/>
<gene>
    <name evidence="1" type="ORF">SCLCIDRAFT_1024550</name>
</gene>
<sequence>MKIEREQLFSISDEVKELVIQYLDLSRTYANQSQYNIDRFEKEALRQIPLLRQYEGGWATPLVVRRLFRNKTLPNVRGFEKANLPRSYTHALRDRRIESPPARHAHPFPSPAITLLQFLEPIKPNVSQYFCHFVSMGLFDDDGFQKFLTYSLAVKEGFFRLALRDMASEEELNAILGAIEELHATL</sequence>
<proteinExistence type="predicted"/>
<accession>A0A0C3DSV2</accession>